<keyword evidence="3" id="KW-1133">Transmembrane helix</keyword>
<feature type="compositionally biased region" description="Low complexity" evidence="5">
    <location>
        <begin position="13"/>
        <end position="34"/>
    </location>
</feature>
<dbReference type="Proteomes" id="UP001304683">
    <property type="component" value="Chromosome"/>
</dbReference>
<dbReference type="RefSeq" id="WP_243123583.1">
    <property type="nucleotide sequence ID" value="NZ_CP132508.1"/>
</dbReference>
<evidence type="ECO:0000313" key="7">
    <source>
        <dbReference type="EMBL" id="WPD18728.1"/>
    </source>
</evidence>
<comment type="subcellular location">
    <subcellularLocation>
        <location evidence="1">Endomembrane system</location>
        <topology evidence="1">Multi-pass membrane protein</topology>
    </subcellularLocation>
</comment>
<evidence type="ECO:0000256" key="5">
    <source>
        <dbReference type="SAM" id="MobiDB-lite"/>
    </source>
</evidence>
<reference evidence="7 8" key="1">
    <citation type="submission" date="2023-08" db="EMBL/GenBank/DDBJ databases">
        <title>Genome sequence of Thermaerobacter compostii strain Ins1, a spore-forming filamentous bacterium isolated from a deep geothermal reservoir.</title>
        <authorList>
            <person name="Bregnard D."/>
            <person name="Gonzalez D."/>
            <person name="Junier P."/>
        </authorList>
    </citation>
    <scope>NUCLEOTIDE SEQUENCE [LARGE SCALE GENOMIC DNA]</scope>
    <source>
        <strain evidence="7 8">Ins1</strain>
    </source>
</reference>
<keyword evidence="4" id="KW-0472">Membrane</keyword>
<keyword evidence="8" id="KW-1185">Reference proteome</keyword>
<keyword evidence="2" id="KW-0812">Transmembrane</keyword>
<evidence type="ECO:0000256" key="2">
    <source>
        <dbReference type="ARBA" id="ARBA00022692"/>
    </source>
</evidence>
<protein>
    <submittedName>
        <fullName evidence="7">YkvA family protein</fullName>
    </submittedName>
</protein>
<sequence>MAPSMFAKDPAARRAGGSPAAAGGRRQTGSTGRGMSAEQLARLGEVASRLPRYVKLARLILGLGPQAQVPGSGRARRFVLAGLAYLFAPLDPLPGFIPVLGQLDDLLVALFALRQALRSLPAPVQARVLRQAGLDGVTVEHDWRLVRDGTRDVLAATGRGAWHLGRRGTGALVRLGLRLGSLAGRGLGGLLRRAGTRLPAGQRPGRRRS</sequence>
<dbReference type="EMBL" id="CP132508">
    <property type="protein sequence ID" value="WPD18728.1"/>
    <property type="molecule type" value="Genomic_DNA"/>
</dbReference>
<organism evidence="7 8">
    <name type="scientific">Thermaerobacter composti</name>
    <dbReference type="NCBI Taxonomy" id="554949"/>
    <lineage>
        <taxon>Bacteria</taxon>
        <taxon>Bacillati</taxon>
        <taxon>Bacillota</taxon>
        <taxon>Clostridia</taxon>
        <taxon>Eubacteriales</taxon>
        <taxon>Clostridiales Family XVII. Incertae Sedis</taxon>
        <taxon>Thermaerobacter</taxon>
    </lineage>
</organism>
<evidence type="ECO:0000313" key="8">
    <source>
        <dbReference type="Proteomes" id="UP001304683"/>
    </source>
</evidence>
<evidence type="ECO:0000259" key="6">
    <source>
        <dbReference type="Pfam" id="PF06803"/>
    </source>
</evidence>
<evidence type="ECO:0000256" key="3">
    <source>
        <dbReference type="ARBA" id="ARBA00022989"/>
    </source>
</evidence>
<gene>
    <name evidence="7" type="ORF">Q5761_10235</name>
</gene>
<accession>A0ABZ0QNY9</accession>
<evidence type="ECO:0000256" key="4">
    <source>
        <dbReference type="ARBA" id="ARBA00023136"/>
    </source>
</evidence>
<dbReference type="Pfam" id="PF06803">
    <property type="entry name" value="DUF1232"/>
    <property type="match status" value="1"/>
</dbReference>
<name>A0ABZ0QNY9_9FIRM</name>
<dbReference type="InterPro" id="IPR010652">
    <property type="entry name" value="DUF1232"/>
</dbReference>
<feature type="domain" description="DUF1232" evidence="6">
    <location>
        <begin position="78"/>
        <end position="111"/>
    </location>
</feature>
<feature type="region of interest" description="Disordered" evidence="5">
    <location>
        <begin position="1"/>
        <end position="36"/>
    </location>
</feature>
<proteinExistence type="predicted"/>
<evidence type="ECO:0000256" key="1">
    <source>
        <dbReference type="ARBA" id="ARBA00004127"/>
    </source>
</evidence>